<dbReference type="PIRSF" id="PIRSF001427">
    <property type="entry name" value="NHase_beta"/>
    <property type="match status" value="1"/>
</dbReference>
<dbReference type="InterPro" id="IPR042262">
    <property type="entry name" value="CN_hydtase_beta_C"/>
</dbReference>
<dbReference type="InterPro" id="IPR049054">
    <property type="entry name" value="CN_hydtase_beta-like_N"/>
</dbReference>
<dbReference type="AlphaFoldDB" id="A0A917WWY0"/>
<sequence length="221" mass="23860">MDGIHDLGGMHGFGPIPIKQGEYVFKADWERRSFALAQALAGPTPFVADQHRQEIERLDAIDYLSMDYFEKWAVATGELLKQAGLVSQEELDTGEKKFDIDGAAHPPTSSAALVGGMKQGAQLAHPAGTEGVRFAPGQPVRVLSNCPTGHTRAPRYVRSRVGSVALVRGVFQFADAVAAGRGPAPEPCYTVAFAARALWGKDAESDDVIYCDLWESYLEPA</sequence>
<evidence type="ECO:0000256" key="3">
    <source>
        <dbReference type="ARBA" id="ARBA00023239"/>
    </source>
</evidence>
<dbReference type="Gene3D" id="2.30.30.50">
    <property type="match status" value="1"/>
</dbReference>
<dbReference type="GO" id="GO:0018822">
    <property type="term" value="F:nitrile hydratase activity"/>
    <property type="evidence" value="ECO:0007669"/>
    <property type="project" value="UniProtKB-EC"/>
</dbReference>
<feature type="domain" description="Nitrile hydratase beta subunit" evidence="6">
    <location>
        <begin position="131"/>
        <end position="220"/>
    </location>
</feature>
<proteinExistence type="inferred from homology"/>
<dbReference type="InterPro" id="IPR003168">
    <property type="entry name" value="Nitrile_hydratase_bsu"/>
</dbReference>
<keyword evidence="3 5" id="KW-0456">Lyase</keyword>
<evidence type="ECO:0000256" key="2">
    <source>
        <dbReference type="ARBA" id="ARBA00009098"/>
    </source>
</evidence>
<dbReference type="SUPFAM" id="SSF50090">
    <property type="entry name" value="Electron transport accessory proteins"/>
    <property type="match status" value="1"/>
</dbReference>
<gene>
    <name evidence="8" type="ORF">GCM10007977_042900</name>
</gene>
<dbReference type="InterPro" id="IPR008990">
    <property type="entry name" value="Elect_transpt_acc-like_dom_sf"/>
</dbReference>
<dbReference type="Proteomes" id="UP000642070">
    <property type="component" value="Unassembled WGS sequence"/>
</dbReference>
<comment type="function">
    <text evidence="1 5">NHase catalyzes the hydration of various nitrile compounds to the corresponding amides.</text>
</comment>
<evidence type="ECO:0000259" key="7">
    <source>
        <dbReference type="Pfam" id="PF21006"/>
    </source>
</evidence>
<dbReference type="NCBIfam" id="TIGR03888">
    <property type="entry name" value="nitrile_beta"/>
    <property type="match status" value="1"/>
</dbReference>
<accession>A0A917WWY0</accession>
<dbReference type="EMBL" id="BMPI01000020">
    <property type="protein sequence ID" value="GGM36857.1"/>
    <property type="molecule type" value="Genomic_DNA"/>
</dbReference>
<evidence type="ECO:0000313" key="8">
    <source>
        <dbReference type="EMBL" id="GGM36857.1"/>
    </source>
</evidence>
<dbReference type="Pfam" id="PF21006">
    <property type="entry name" value="NHase_beta_N"/>
    <property type="match status" value="1"/>
</dbReference>
<protein>
    <recommendedName>
        <fullName evidence="5">Nitrile hydratase subunit beta</fullName>
        <shortName evidence="5">NHase</shortName>
        <ecNumber evidence="5">4.2.1.84</ecNumber>
    </recommendedName>
</protein>
<dbReference type="Gene3D" id="1.10.472.20">
    <property type="entry name" value="Nitrile hydratase, beta subunit"/>
    <property type="match status" value="1"/>
</dbReference>
<dbReference type="EC" id="4.2.1.84" evidence="5"/>
<dbReference type="Pfam" id="PF02211">
    <property type="entry name" value="NHase_beta_C"/>
    <property type="match status" value="1"/>
</dbReference>
<name>A0A917WWY0_9ACTN</name>
<evidence type="ECO:0000259" key="6">
    <source>
        <dbReference type="Pfam" id="PF02211"/>
    </source>
</evidence>
<comment type="catalytic activity">
    <reaction evidence="4 5">
        <text>an aliphatic primary amide = an aliphatic nitrile + H2O</text>
        <dbReference type="Rhea" id="RHEA:12673"/>
        <dbReference type="ChEBI" id="CHEBI:15377"/>
        <dbReference type="ChEBI" id="CHEBI:65285"/>
        <dbReference type="ChEBI" id="CHEBI:80291"/>
        <dbReference type="EC" id="4.2.1.84"/>
    </reaction>
</comment>
<dbReference type="InterPro" id="IPR024690">
    <property type="entry name" value="CN_hydtase_beta_dom_C"/>
</dbReference>
<dbReference type="GO" id="GO:0046914">
    <property type="term" value="F:transition metal ion binding"/>
    <property type="evidence" value="ECO:0007669"/>
    <property type="project" value="InterPro"/>
</dbReference>
<reference evidence="8" key="2">
    <citation type="submission" date="2020-09" db="EMBL/GenBank/DDBJ databases">
        <authorList>
            <person name="Sun Q."/>
            <person name="Ohkuma M."/>
        </authorList>
    </citation>
    <scope>NUCLEOTIDE SEQUENCE</scope>
    <source>
        <strain evidence="8">JCM 19831</strain>
    </source>
</reference>
<organism evidence="8 9">
    <name type="scientific">Dactylosporangium sucinum</name>
    <dbReference type="NCBI Taxonomy" id="1424081"/>
    <lineage>
        <taxon>Bacteria</taxon>
        <taxon>Bacillati</taxon>
        <taxon>Actinomycetota</taxon>
        <taxon>Actinomycetes</taxon>
        <taxon>Micromonosporales</taxon>
        <taxon>Micromonosporaceae</taxon>
        <taxon>Dactylosporangium</taxon>
    </lineage>
</organism>
<reference evidence="8" key="1">
    <citation type="journal article" date="2014" name="Int. J. Syst. Evol. Microbiol.">
        <title>Complete genome sequence of Corynebacterium casei LMG S-19264T (=DSM 44701T), isolated from a smear-ripened cheese.</title>
        <authorList>
            <consortium name="US DOE Joint Genome Institute (JGI-PGF)"/>
            <person name="Walter F."/>
            <person name="Albersmeier A."/>
            <person name="Kalinowski J."/>
            <person name="Ruckert C."/>
        </authorList>
    </citation>
    <scope>NUCLEOTIDE SEQUENCE</scope>
    <source>
        <strain evidence="8">JCM 19831</strain>
    </source>
</reference>
<evidence type="ECO:0000256" key="1">
    <source>
        <dbReference type="ARBA" id="ARBA00004042"/>
    </source>
</evidence>
<feature type="domain" description="Nitrile hydratase beta subunit-like N-terminal" evidence="7">
    <location>
        <begin position="1"/>
        <end position="101"/>
    </location>
</feature>
<comment type="similarity">
    <text evidence="2 5">Belongs to the nitrile hydratase subunit beta family.</text>
</comment>
<dbReference type="RefSeq" id="WP_190251680.1">
    <property type="nucleotide sequence ID" value="NZ_BMPI01000020.1"/>
</dbReference>
<evidence type="ECO:0000313" key="9">
    <source>
        <dbReference type="Proteomes" id="UP000642070"/>
    </source>
</evidence>
<evidence type="ECO:0000256" key="4">
    <source>
        <dbReference type="ARBA" id="ARBA00044877"/>
    </source>
</evidence>
<evidence type="ECO:0000256" key="5">
    <source>
        <dbReference type="PIRNR" id="PIRNR001427"/>
    </source>
</evidence>
<comment type="caution">
    <text evidence="8">The sequence shown here is derived from an EMBL/GenBank/DDBJ whole genome shotgun (WGS) entry which is preliminary data.</text>
</comment>
<keyword evidence="9" id="KW-1185">Reference proteome</keyword>